<dbReference type="InterPro" id="IPR036397">
    <property type="entry name" value="RNaseH_sf"/>
</dbReference>
<dbReference type="Proteomes" id="UP001235939">
    <property type="component" value="Chromosome 01"/>
</dbReference>
<keyword evidence="2" id="KW-1185">Reference proteome</keyword>
<dbReference type="PANTHER" id="PTHR46060:SF1">
    <property type="entry name" value="MARINER MOS1 TRANSPOSASE-LIKE PROTEIN"/>
    <property type="match status" value="1"/>
</dbReference>
<evidence type="ECO:0000313" key="2">
    <source>
        <dbReference type="Proteomes" id="UP001235939"/>
    </source>
</evidence>
<protein>
    <recommendedName>
        <fullName evidence="3">Transposase</fullName>
    </recommendedName>
</protein>
<evidence type="ECO:0000313" key="1">
    <source>
        <dbReference type="EMBL" id="UYV61973.1"/>
    </source>
</evidence>
<name>A0ABY6K0P4_9ARAC</name>
<gene>
    <name evidence="1" type="ORF">LAZ67_1007227</name>
</gene>
<accession>A0ABY6K0P4</accession>
<dbReference type="Gene3D" id="3.30.420.10">
    <property type="entry name" value="Ribonuclease H-like superfamily/Ribonuclease H"/>
    <property type="match status" value="1"/>
</dbReference>
<reference evidence="1 2" key="1">
    <citation type="submission" date="2022-01" db="EMBL/GenBank/DDBJ databases">
        <title>A chromosomal length assembly of Cordylochernes scorpioides.</title>
        <authorList>
            <person name="Zeh D."/>
            <person name="Zeh J."/>
        </authorList>
    </citation>
    <scope>NUCLEOTIDE SEQUENCE [LARGE SCALE GENOMIC DNA]</scope>
    <source>
        <strain evidence="1">IN4F17</strain>
        <tissue evidence="1">Whole Body</tissue>
    </source>
</reference>
<dbReference type="PANTHER" id="PTHR46060">
    <property type="entry name" value="MARINER MOS1 TRANSPOSASE-LIKE PROTEIN"/>
    <property type="match status" value="1"/>
</dbReference>
<sequence>MLHDNAHPHTAVHTLETLQKLNFEVMAHPPYIPDLASSDFHLCSYSDTLRFCRFTSDETVNEFLGSQLNLILILRGFQEAWTTMDQLLRKGKGRMLKEMYNLSEANHLLSDYLSNRPLISPSLLLRGPYGGHRFAVGPRPEHLKSSQPVCIACGSNSLSLAHRYWSCSAVRPVIREVLSIIGRPPDLQSWIQLISSTTPSPFPQ</sequence>
<organism evidence="1 2">
    <name type="scientific">Cordylochernes scorpioides</name>
    <dbReference type="NCBI Taxonomy" id="51811"/>
    <lineage>
        <taxon>Eukaryota</taxon>
        <taxon>Metazoa</taxon>
        <taxon>Ecdysozoa</taxon>
        <taxon>Arthropoda</taxon>
        <taxon>Chelicerata</taxon>
        <taxon>Arachnida</taxon>
        <taxon>Pseudoscorpiones</taxon>
        <taxon>Cheliferoidea</taxon>
        <taxon>Chernetidae</taxon>
        <taxon>Cordylochernes</taxon>
    </lineage>
</organism>
<evidence type="ECO:0008006" key="3">
    <source>
        <dbReference type="Google" id="ProtNLM"/>
    </source>
</evidence>
<proteinExistence type="predicted"/>
<dbReference type="EMBL" id="CP092863">
    <property type="protein sequence ID" value="UYV61973.1"/>
    <property type="molecule type" value="Genomic_DNA"/>
</dbReference>
<dbReference type="InterPro" id="IPR052709">
    <property type="entry name" value="Transposase-MT_Hybrid"/>
</dbReference>